<dbReference type="AlphaFoldDB" id="A0A369J403"/>
<reference evidence="1" key="1">
    <citation type="submission" date="2018-04" db="EMBL/GenBank/DDBJ databases">
        <title>Whole genome sequencing of Hypsizygus marmoreus.</title>
        <authorList>
            <person name="Choi I.-G."/>
            <person name="Min B."/>
            <person name="Kim J.-G."/>
            <person name="Kim S."/>
            <person name="Oh Y.-L."/>
            <person name="Kong W.-S."/>
            <person name="Park H."/>
            <person name="Jeong J."/>
            <person name="Song E.-S."/>
        </authorList>
    </citation>
    <scope>NUCLEOTIDE SEQUENCE [LARGE SCALE GENOMIC DNA]</scope>
    <source>
        <strain evidence="1">51987-8</strain>
    </source>
</reference>
<dbReference type="OrthoDB" id="67716at2759"/>
<evidence type="ECO:0000313" key="2">
    <source>
        <dbReference type="Proteomes" id="UP000076154"/>
    </source>
</evidence>
<proteinExistence type="predicted"/>
<dbReference type="Proteomes" id="UP000076154">
    <property type="component" value="Unassembled WGS sequence"/>
</dbReference>
<organism evidence="1 2">
    <name type="scientific">Hypsizygus marmoreus</name>
    <name type="common">White beech mushroom</name>
    <name type="synonym">Agaricus marmoreus</name>
    <dbReference type="NCBI Taxonomy" id="39966"/>
    <lineage>
        <taxon>Eukaryota</taxon>
        <taxon>Fungi</taxon>
        <taxon>Dikarya</taxon>
        <taxon>Basidiomycota</taxon>
        <taxon>Agaricomycotina</taxon>
        <taxon>Agaricomycetes</taxon>
        <taxon>Agaricomycetidae</taxon>
        <taxon>Agaricales</taxon>
        <taxon>Tricholomatineae</taxon>
        <taxon>Lyophyllaceae</taxon>
        <taxon>Hypsizygus</taxon>
    </lineage>
</organism>
<protein>
    <submittedName>
        <fullName evidence="1">Uncharacterized protein</fullName>
    </submittedName>
</protein>
<keyword evidence="2" id="KW-1185">Reference proteome</keyword>
<feature type="non-terminal residue" evidence="1">
    <location>
        <position position="337"/>
    </location>
</feature>
<dbReference type="STRING" id="39966.A0A369J403"/>
<evidence type="ECO:0000313" key="1">
    <source>
        <dbReference type="EMBL" id="RDB16122.1"/>
    </source>
</evidence>
<name>A0A369J403_HYPMA</name>
<comment type="caution">
    <text evidence="1">The sequence shown here is derived from an EMBL/GenBank/DDBJ whole genome shotgun (WGS) entry which is preliminary data.</text>
</comment>
<gene>
    <name evidence="1" type="ORF">Hypma_003379</name>
</gene>
<sequence>MTITGTPRSAIEKRDWEGFIAQRREVERSARRPLILGPQDQGEIIIVERKRVGSLFGEDPPVHLRPRLFIEDSPVEFQYELFAILCSLQSSIVPNRVLDILHQEIAFFLMDDDAFYFDVIAGFNVEVKQEEDEVDLFLPPSHSDWLRAPAATYVTKSVDARYDLCLSPVTLVFFLADDLSDRDPSFLAEIFAAFRDIAMLRFVFKQPAGQISVDPAISSDINSPSDVVSRMRNMNHSIIHRLLARSRGSHGLPGAAHLFFYAKVLLQSVSPVHATKYEVLFCEALRLLSIYYFTEELLSWLPLTAGASYTRARLWLNLSRADDASLLENSDGIFTRI</sequence>
<accession>A0A369J403</accession>
<dbReference type="EMBL" id="LUEZ02000132">
    <property type="protein sequence ID" value="RDB16122.1"/>
    <property type="molecule type" value="Genomic_DNA"/>
</dbReference>
<dbReference type="InParanoid" id="A0A369J403"/>